<reference evidence="2" key="1">
    <citation type="submission" date="2005-09" db="EMBL/GenBank/DDBJ databases">
        <authorList>
            <person name="Mural R.J."/>
            <person name="Li P.W."/>
            <person name="Adams M.D."/>
            <person name="Amanatides P.G."/>
            <person name="Baden-Tillson H."/>
            <person name="Barnstead M."/>
            <person name="Chin S.H."/>
            <person name="Dew I."/>
            <person name="Evans C.A."/>
            <person name="Ferriera S."/>
            <person name="Flanigan M."/>
            <person name="Fosler C."/>
            <person name="Glodek A."/>
            <person name="Gu Z."/>
            <person name="Holt R.A."/>
            <person name="Jennings D."/>
            <person name="Kraft C.L."/>
            <person name="Lu F."/>
            <person name="Nguyen T."/>
            <person name="Nusskern D.R."/>
            <person name="Pfannkoch C.M."/>
            <person name="Sitter C."/>
            <person name="Sutton G.G."/>
            <person name="Venter J.C."/>
            <person name="Wang Z."/>
            <person name="Woodage T."/>
            <person name="Zheng X.H."/>
            <person name="Zhong F."/>
        </authorList>
    </citation>
    <scope>NUCLEOTIDE SEQUENCE [LARGE SCALE GENOMIC DNA]</scope>
    <source>
        <strain>BN</strain>
        <strain evidence="2">Sprague-Dawley</strain>
    </source>
</reference>
<dbReference type="AlphaFoldDB" id="A6IAE7"/>
<evidence type="ECO:0000313" key="1">
    <source>
        <dbReference type="EMBL" id="EDL91065.1"/>
    </source>
</evidence>
<dbReference type="Proteomes" id="UP000234681">
    <property type="component" value="Chromosome 4"/>
</dbReference>
<dbReference type="EMBL" id="CH473957">
    <property type="protein sequence ID" value="EDL91065.1"/>
    <property type="molecule type" value="Genomic_DNA"/>
</dbReference>
<organism evidence="1 2">
    <name type="scientific">Rattus norvegicus</name>
    <name type="common">Rat</name>
    <dbReference type="NCBI Taxonomy" id="10116"/>
    <lineage>
        <taxon>Eukaryota</taxon>
        <taxon>Metazoa</taxon>
        <taxon>Chordata</taxon>
        <taxon>Craniata</taxon>
        <taxon>Vertebrata</taxon>
        <taxon>Euteleostomi</taxon>
        <taxon>Mammalia</taxon>
        <taxon>Eutheria</taxon>
        <taxon>Euarchontoglires</taxon>
        <taxon>Glires</taxon>
        <taxon>Rodentia</taxon>
        <taxon>Myomorpha</taxon>
        <taxon>Muroidea</taxon>
        <taxon>Muridae</taxon>
        <taxon>Murinae</taxon>
        <taxon>Rattus</taxon>
    </lineage>
</organism>
<protein>
    <submittedName>
        <fullName evidence="1">RCG56238</fullName>
    </submittedName>
</protein>
<name>A6IAE7_RAT</name>
<accession>A6IAE7</accession>
<evidence type="ECO:0000313" key="2">
    <source>
        <dbReference type="Proteomes" id="UP000234681"/>
    </source>
</evidence>
<proteinExistence type="predicted"/>
<gene>
    <name evidence="1" type="ORF">rCG_56238</name>
</gene>
<sequence>MTPPGSCFRESRLNLVPRDSEVFLPRIIKAVPFCTILHHPVPS</sequence>